<dbReference type="SUPFAM" id="SSF143968">
    <property type="entry name" value="UbiD C-terminal domain-like"/>
    <property type="match status" value="1"/>
</dbReference>
<dbReference type="AlphaFoldDB" id="A0A4R3LYB9"/>
<reference evidence="5 6" key="1">
    <citation type="submission" date="2019-03" db="EMBL/GenBank/DDBJ databases">
        <title>Genomic Encyclopedia of Type Strains, Phase IV (KMG-IV): sequencing the most valuable type-strain genomes for metagenomic binning, comparative biology and taxonomic classification.</title>
        <authorList>
            <person name="Goeker M."/>
        </authorList>
    </citation>
    <scope>NUCLEOTIDE SEQUENCE [LARGE SCALE GENOMIC DNA]</scope>
    <source>
        <strain evidence="5 6">DSM 9035</strain>
    </source>
</reference>
<evidence type="ECO:0000313" key="6">
    <source>
        <dbReference type="Proteomes" id="UP000294664"/>
    </source>
</evidence>
<evidence type="ECO:0000259" key="4">
    <source>
        <dbReference type="Pfam" id="PF20696"/>
    </source>
</evidence>
<feature type="domain" description="3-octaprenyl-4-hydroxybenzoate carboxy-lyase-like Rift-related" evidence="2">
    <location>
        <begin position="102"/>
        <end position="297"/>
    </location>
</feature>
<dbReference type="EMBL" id="SMAI01000004">
    <property type="protein sequence ID" value="TCT05691.1"/>
    <property type="molecule type" value="Genomic_DNA"/>
</dbReference>
<dbReference type="InterPro" id="IPR002830">
    <property type="entry name" value="UbiD"/>
</dbReference>
<protein>
    <submittedName>
        <fullName evidence="5">2,5-furandicarboxylate decarboxylase 1</fullName>
    </submittedName>
</protein>
<feature type="domain" description="3-octaprenyl-4-hydroxybenzoate carboxy-lyase-like N-terminal" evidence="3">
    <location>
        <begin position="15"/>
        <end position="91"/>
    </location>
</feature>
<dbReference type="GO" id="GO:0016831">
    <property type="term" value="F:carboxy-lyase activity"/>
    <property type="evidence" value="ECO:0007669"/>
    <property type="project" value="InterPro"/>
</dbReference>
<name>A0A4R3LYB9_9HYPH</name>
<dbReference type="Pfam" id="PF20696">
    <property type="entry name" value="UbiD_C"/>
    <property type="match status" value="1"/>
</dbReference>
<dbReference type="Gene3D" id="3.40.1670.10">
    <property type="entry name" value="UbiD C-terminal domain-like"/>
    <property type="match status" value="1"/>
</dbReference>
<dbReference type="NCBIfam" id="TIGR00148">
    <property type="entry name" value="UbiD family decarboxylase"/>
    <property type="match status" value="1"/>
</dbReference>
<dbReference type="Pfam" id="PF20695">
    <property type="entry name" value="UbiD_N"/>
    <property type="match status" value="1"/>
</dbReference>
<dbReference type="SUPFAM" id="SSF50475">
    <property type="entry name" value="FMN-binding split barrel"/>
    <property type="match status" value="1"/>
</dbReference>
<proteinExistence type="inferred from homology"/>
<dbReference type="Pfam" id="PF01977">
    <property type="entry name" value="UbiD"/>
    <property type="match status" value="1"/>
</dbReference>
<dbReference type="InterPro" id="IPR049383">
    <property type="entry name" value="UbiD-like_N"/>
</dbReference>
<dbReference type="RefSeq" id="WP_165933701.1">
    <property type="nucleotide sequence ID" value="NZ_SMAI01000004.1"/>
</dbReference>
<comment type="similarity">
    <text evidence="1">Belongs to the UbiD family.</text>
</comment>
<dbReference type="Proteomes" id="UP000294664">
    <property type="component" value="Unassembled WGS sequence"/>
</dbReference>
<comment type="caution">
    <text evidence="5">The sequence shown here is derived from an EMBL/GenBank/DDBJ whole genome shotgun (WGS) entry which is preliminary data.</text>
</comment>
<dbReference type="PANTHER" id="PTHR30108:SF21">
    <property type="entry name" value="4-HYDROXYBENZOATE DECARBOXYLASE"/>
    <property type="match status" value="1"/>
</dbReference>
<dbReference type="GO" id="GO:0005737">
    <property type="term" value="C:cytoplasm"/>
    <property type="evidence" value="ECO:0007669"/>
    <property type="project" value="TreeGrafter"/>
</dbReference>
<gene>
    <name evidence="5" type="ORF">EDC64_104249</name>
</gene>
<evidence type="ECO:0000259" key="2">
    <source>
        <dbReference type="Pfam" id="PF01977"/>
    </source>
</evidence>
<evidence type="ECO:0000256" key="1">
    <source>
        <dbReference type="ARBA" id="ARBA00010021"/>
    </source>
</evidence>
<evidence type="ECO:0000313" key="5">
    <source>
        <dbReference type="EMBL" id="TCT05691.1"/>
    </source>
</evidence>
<dbReference type="InterPro" id="IPR049381">
    <property type="entry name" value="UbiD-like_C"/>
</dbReference>
<accession>A0A4R3LYB9</accession>
<dbReference type="PANTHER" id="PTHR30108">
    <property type="entry name" value="3-OCTAPRENYL-4-HYDROXYBENZOATE CARBOXY-LYASE-RELATED"/>
    <property type="match status" value="1"/>
</dbReference>
<feature type="domain" description="3-octaprenyl-4-hydroxybenzoate carboxy-lyase-like C-terminal" evidence="4">
    <location>
        <begin position="306"/>
        <end position="430"/>
    </location>
</feature>
<organism evidence="5 6">
    <name type="scientific">Aquabacter spiritensis</name>
    <dbReference type="NCBI Taxonomy" id="933073"/>
    <lineage>
        <taxon>Bacteria</taxon>
        <taxon>Pseudomonadati</taxon>
        <taxon>Pseudomonadota</taxon>
        <taxon>Alphaproteobacteria</taxon>
        <taxon>Hyphomicrobiales</taxon>
        <taxon>Xanthobacteraceae</taxon>
        <taxon>Aquabacter</taxon>
    </lineage>
</organism>
<keyword evidence="6" id="KW-1185">Reference proteome</keyword>
<dbReference type="InterPro" id="IPR048304">
    <property type="entry name" value="UbiD_Rift_dom"/>
</dbReference>
<sequence length="466" mass="50395">MVLSNSVDTGFRPALARLAADGRIRTFNREADPHLEIGALMKKLDGQEMLLFPKVRGFDTPVVGNLLSSRENCESAFGRDYKGIRETISQALTAPLAPVVVETAPVHEVVETANIDLGKTLPALFHAPKDGGRYVTSGILVAQDPETGVYNASYHRLQLIGPDRLAIKLDYGRHLRLAVERAQKQGKTLQVAVCIGADLALHFTAATMGSQMPENLDELAVAGGLSGRPLSVVKGRTVDLMVPAECEYVLEGEISADEVHLEGPFGEFVGFAAPAADAPVLKVTALTRRAKPIYHAINGYGRETIMLRKYVLEASLLKVLRAAVPIVTDAEMTAGGLHRFHAILQVDKQGPQHEGLQRNAILAAFGALKDLDMVIVVDDDIDIRDPADVEYALATRMEASGDLIVIPEARGHEYVRISRNGVRAKLGMDATVPAGEKERFRRVAFSPVQVTPDMFSAGAQTMADLL</sequence>
<evidence type="ECO:0000259" key="3">
    <source>
        <dbReference type="Pfam" id="PF20695"/>
    </source>
</evidence>